<keyword evidence="2" id="KW-1185">Reference proteome</keyword>
<organism evidence="1 2">
    <name type="scientific">Baekduia soli</name>
    <dbReference type="NCBI Taxonomy" id="496014"/>
    <lineage>
        <taxon>Bacteria</taxon>
        <taxon>Bacillati</taxon>
        <taxon>Actinomycetota</taxon>
        <taxon>Thermoleophilia</taxon>
        <taxon>Solirubrobacterales</taxon>
        <taxon>Baekduiaceae</taxon>
        <taxon>Baekduia</taxon>
    </lineage>
</organism>
<evidence type="ECO:0000313" key="1">
    <source>
        <dbReference type="EMBL" id="QEC46614.1"/>
    </source>
</evidence>
<dbReference type="RefSeq" id="WP_146916027.1">
    <property type="nucleotide sequence ID" value="NZ_CP042430.1"/>
</dbReference>
<protein>
    <submittedName>
        <fullName evidence="1">PAC2 family protein</fullName>
    </submittedName>
</protein>
<dbReference type="InterPro" id="IPR038389">
    <property type="entry name" value="PSMG2_sf"/>
</dbReference>
<dbReference type="OrthoDB" id="150941at2"/>
<dbReference type="Gene3D" id="3.40.50.10900">
    <property type="entry name" value="PAC-like subunit"/>
    <property type="match status" value="1"/>
</dbReference>
<dbReference type="KEGG" id="bsol:FSW04_02805"/>
<proteinExistence type="predicted"/>
<dbReference type="PANTHER" id="PTHR35610:SF7">
    <property type="entry name" value="3-ISOPROPYLMALATE DEHYDRATASE"/>
    <property type="match status" value="1"/>
</dbReference>
<dbReference type="InterPro" id="IPR008492">
    <property type="entry name" value="Rv2714-like"/>
</dbReference>
<dbReference type="EMBL" id="CP042430">
    <property type="protein sequence ID" value="QEC46614.1"/>
    <property type="molecule type" value="Genomic_DNA"/>
</dbReference>
<dbReference type="Proteomes" id="UP000321805">
    <property type="component" value="Chromosome"/>
</dbReference>
<dbReference type="AlphaFoldDB" id="A0A5B8U0R0"/>
<dbReference type="SUPFAM" id="SSF159659">
    <property type="entry name" value="Cgl1923-like"/>
    <property type="match status" value="1"/>
</dbReference>
<dbReference type="PIRSF" id="PIRSF028754">
    <property type="entry name" value="UCP028754"/>
    <property type="match status" value="1"/>
</dbReference>
<accession>A0A5B8U0R0</accession>
<dbReference type="InterPro" id="IPR019151">
    <property type="entry name" value="Proteasome_assmbl_chaperone_2"/>
</dbReference>
<evidence type="ECO:0000313" key="2">
    <source>
        <dbReference type="Proteomes" id="UP000321805"/>
    </source>
</evidence>
<dbReference type="Pfam" id="PF09754">
    <property type="entry name" value="PAC2"/>
    <property type="match status" value="1"/>
</dbReference>
<gene>
    <name evidence="1" type="ORF">FSW04_02805</name>
</gene>
<sequence>MQPLIWESRPDGLRAPALVCAFTGWNDAGDAASAALRFFGASLGASRFAQIDPEEFFDFQASRPRVQLVDGLTRELQWPSVEIYEARVPRAPRDLVLLSGPEPSFRWRTFTKLIVDLAEALGTQMVVTLGALLADVPHSRPVGITGLSSDATLVERLGLAPTSYEGPTGIVGVLHAACQEAGVPSASLWASVPHYVAAAPNPKAALALVRKLESLVGVTVDAEELELAAGDYERQVSLAVQSDPDVQAFVERLEKAAAEEEEDADPTDLPSGDVIAREFQRFLRQRGPEGPDVAGR</sequence>
<reference evidence="1 2" key="1">
    <citation type="journal article" date="2018" name="J. Microbiol.">
        <title>Baekduia soli gen. nov., sp. nov., a novel bacterium isolated from the soil of Baekdu Mountain and proposal of a novel family name, Baekduiaceae fam. nov.</title>
        <authorList>
            <person name="An D.S."/>
            <person name="Siddiqi M.Z."/>
            <person name="Kim K.H."/>
            <person name="Yu H.S."/>
            <person name="Im W.T."/>
        </authorList>
    </citation>
    <scope>NUCLEOTIDE SEQUENCE [LARGE SCALE GENOMIC DNA]</scope>
    <source>
        <strain evidence="1 2">BR7-21</strain>
    </source>
</reference>
<dbReference type="PANTHER" id="PTHR35610">
    <property type="entry name" value="3-ISOPROPYLMALATE DEHYDRATASE-RELATED"/>
    <property type="match status" value="1"/>
</dbReference>
<name>A0A5B8U0R0_9ACTN</name>